<sequence>MNIKLQKPLSVRSALQEPAVFDPSIDGTTLIDAQLRPFCYTVIGPPQSGKTTLARLVAAHLGVVYISFESSIRRIVRRRTDKG</sequence>
<dbReference type="SUPFAM" id="SSF52540">
    <property type="entry name" value="P-loop containing nucleoside triphosphate hydrolases"/>
    <property type="match status" value="1"/>
</dbReference>
<dbReference type="InterPro" id="IPR003959">
    <property type="entry name" value="ATPase_AAA_core"/>
</dbReference>
<accession>A0A5J4WWZ6</accession>
<dbReference type="Proteomes" id="UP000324800">
    <property type="component" value="Unassembled WGS sequence"/>
</dbReference>
<dbReference type="GO" id="GO:0016887">
    <property type="term" value="F:ATP hydrolysis activity"/>
    <property type="evidence" value="ECO:0007669"/>
    <property type="project" value="InterPro"/>
</dbReference>
<gene>
    <name evidence="2" type="ORF">EZS28_005073</name>
</gene>
<dbReference type="InterPro" id="IPR027417">
    <property type="entry name" value="P-loop_NTPase"/>
</dbReference>
<proteinExistence type="predicted"/>
<evidence type="ECO:0000313" key="2">
    <source>
        <dbReference type="EMBL" id="KAA6399400.1"/>
    </source>
</evidence>
<feature type="domain" description="ATPase AAA-type core" evidence="1">
    <location>
        <begin position="42"/>
        <end position="70"/>
    </location>
</feature>
<dbReference type="AlphaFoldDB" id="A0A5J4WWZ6"/>
<evidence type="ECO:0000259" key="1">
    <source>
        <dbReference type="Pfam" id="PF00004"/>
    </source>
</evidence>
<dbReference type="EMBL" id="SNRW01000762">
    <property type="protein sequence ID" value="KAA6399400.1"/>
    <property type="molecule type" value="Genomic_DNA"/>
</dbReference>
<organism evidence="2 3">
    <name type="scientific">Streblomastix strix</name>
    <dbReference type="NCBI Taxonomy" id="222440"/>
    <lineage>
        <taxon>Eukaryota</taxon>
        <taxon>Metamonada</taxon>
        <taxon>Preaxostyla</taxon>
        <taxon>Oxymonadida</taxon>
        <taxon>Streblomastigidae</taxon>
        <taxon>Streblomastix</taxon>
    </lineage>
</organism>
<dbReference type="Gene3D" id="3.40.50.300">
    <property type="entry name" value="P-loop containing nucleotide triphosphate hydrolases"/>
    <property type="match status" value="1"/>
</dbReference>
<evidence type="ECO:0000313" key="3">
    <source>
        <dbReference type="Proteomes" id="UP000324800"/>
    </source>
</evidence>
<reference evidence="2 3" key="1">
    <citation type="submission" date="2019-03" db="EMBL/GenBank/DDBJ databases">
        <title>Single cell metagenomics reveals metabolic interactions within the superorganism composed of flagellate Streblomastix strix and complex community of Bacteroidetes bacteria on its surface.</title>
        <authorList>
            <person name="Treitli S.C."/>
            <person name="Kolisko M."/>
            <person name="Husnik F."/>
            <person name="Keeling P."/>
            <person name="Hampl V."/>
        </authorList>
    </citation>
    <scope>NUCLEOTIDE SEQUENCE [LARGE SCALE GENOMIC DNA]</scope>
    <source>
        <strain evidence="2">ST1C</strain>
    </source>
</reference>
<dbReference type="OrthoDB" id="5925at2759"/>
<dbReference type="GO" id="GO:0005524">
    <property type="term" value="F:ATP binding"/>
    <property type="evidence" value="ECO:0007669"/>
    <property type="project" value="InterPro"/>
</dbReference>
<dbReference type="Pfam" id="PF00004">
    <property type="entry name" value="AAA"/>
    <property type="match status" value="1"/>
</dbReference>
<protein>
    <recommendedName>
        <fullName evidence="1">ATPase AAA-type core domain-containing protein</fullName>
    </recommendedName>
</protein>
<name>A0A5J4WWZ6_9EUKA</name>
<comment type="caution">
    <text evidence="2">The sequence shown here is derived from an EMBL/GenBank/DDBJ whole genome shotgun (WGS) entry which is preliminary data.</text>
</comment>